<dbReference type="EMBL" id="BOMV01000057">
    <property type="protein sequence ID" value="GIE97552.1"/>
    <property type="molecule type" value="Genomic_DNA"/>
</dbReference>
<gene>
    <name evidence="2" type="ORF">Ari01nite_50170</name>
</gene>
<proteinExistence type="predicted"/>
<evidence type="ECO:0000313" key="2">
    <source>
        <dbReference type="EMBL" id="GIE97552.1"/>
    </source>
</evidence>
<protein>
    <submittedName>
        <fullName evidence="2">Glyoxalase</fullName>
    </submittedName>
</protein>
<reference evidence="2" key="1">
    <citation type="submission" date="2021-01" db="EMBL/GenBank/DDBJ databases">
        <title>Whole genome shotgun sequence of Actinoplanes rishiriensis NBRC 108556.</title>
        <authorList>
            <person name="Komaki H."/>
            <person name="Tamura T."/>
        </authorList>
    </citation>
    <scope>NUCLEOTIDE SEQUENCE</scope>
    <source>
        <strain evidence="2">NBRC 108556</strain>
    </source>
</reference>
<dbReference type="Gene3D" id="3.10.180.10">
    <property type="entry name" value="2,3-Dihydroxybiphenyl 1,2-Dioxygenase, domain 1"/>
    <property type="match status" value="1"/>
</dbReference>
<feature type="domain" description="VOC" evidence="1">
    <location>
        <begin position="6"/>
        <end position="133"/>
    </location>
</feature>
<dbReference type="SUPFAM" id="SSF54593">
    <property type="entry name" value="Glyoxalase/Bleomycin resistance protein/Dihydroxybiphenyl dioxygenase"/>
    <property type="match status" value="1"/>
</dbReference>
<dbReference type="InterPro" id="IPR037523">
    <property type="entry name" value="VOC_core"/>
</dbReference>
<organism evidence="2 3">
    <name type="scientific">Paractinoplanes rishiriensis</name>
    <dbReference type="NCBI Taxonomy" id="1050105"/>
    <lineage>
        <taxon>Bacteria</taxon>
        <taxon>Bacillati</taxon>
        <taxon>Actinomycetota</taxon>
        <taxon>Actinomycetes</taxon>
        <taxon>Micromonosporales</taxon>
        <taxon>Micromonosporaceae</taxon>
        <taxon>Paractinoplanes</taxon>
    </lineage>
</organism>
<dbReference type="AlphaFoldDB" id="A0A919N1Q7"/>
<comment type="caution">
    <text evidence="2">The sequence shown here is derived from an EMBL/GenBank/DDBJ whole genome shotgun (WGS) entry which is preliminary data.</text>
</comment>
<keyword evidence="3" id="KW-1185">Reference proteome</keyword>
<dbReference type="Pfam" id="PF00903">
    <property type="entry name" value="Glyoxalase"/>
    <property type="match status" value="1"/>
</dbReference>
<dbReference type="RefSeq" id="WP_239163003.1">
    <property type="nucleotide sequence ID" value="NZ_BOMV01000057.1"/>
</dbReference>
<evidence type="ECO:0000259" key="1">
    <source>
        <dbReference type="PROSITE" id="PS51819"/>
    </source>
</evidence>
<dbReference type="InterPro" id="IPR004360">
    <property type="entry name" value="Glyas_Fos-R_dOase_dom"/>
</dbReference>
<dbReference type="InterPro" id="IPR029068">
    <property type="entry name" value="Glyas_Bleomycin-R_OHBP_Dase"/>
</dbReference>
<dbReference type="PROSITE" id="PS51819">
    <property type="entry name" value="VOC"/>
    <property type="match status" value="1"/>
</dbReference>
<name>A0A919N1Q7_9ACTN</name>
<evidence type="ECO:0000313" key="3">
    <source>
        <dbReference type="Proteomes" id="UP000636960"/>
    </source>
</evidence>
<dbReference type="Proteomes" id="UP000636960">
    <property type="component" value="Unassembled WGS sequence"/>
</dbReference>
<accession>A0A919N1Q7</accession>
<sequence>MTVDLKLEVVTIPVRDLDRAKEFYAGLGWRLDADFPLGGGRAIQFTPPGSPSSIHFAPGTDAVPAGSAQGIYLVVSDLEAARADLLAHGVEVSEVFHVTPDGRGDGPAPGGASYASLAGFRDPDGNGWLLQEVTDRLPGRVDPATATYASVQDLASALRRAEAAHGEHEQRTGVRDENWPEWYAEYMISEQAGTEPPK</sequence>